<sequence>MATTCSTSSPTATRQCIVEEVACSTSSPSATRHKEEEKQATGTLGQAWCATLQTLAR</sequence>
<dbReference type="Proteomes" id="UP001341840">
    <property type="component" value="Unassembled WGS sequence"/>
</dbReference>
<organism evidence="1 2">
    <name type="scientific">Stylosanthes scabra</name>
    <dbReference type="NCBI Taxonomy" id="79078"/>
    <lineage>
        <taxon>Eukaryota</taxon>
        <taxon>Viridiplantae</taxon>
        <taxon>Streptophyta</taxon>
        <taxon>Embryophyta</taxon>
        <taxon>Tracheophyta</taxon>
        <taxon>Spermatophyta</taxon>
        <taxon>Magnoliopsida</taxon>
        <taxon>eudicotyledons</taxon>
        <taxon>Gunneridae</taxon>
        <taxon>Pentapetalae</taxon>
        <taxon>rosids</taxon>
        <taxon>fabids</taxon>
        <taxon>Fabales</taxon>
        <taxon>Fabaceae</taxon>
        <taxon>Papilionoideae</taxon>
        <taxon>50 kb inversion clade</taxon>
        <taxon>dalbergioids sensu lato</taxon>
        <taxon>Dalbergieae</taxon>
        <taxon>Pterocarpus clade</taxon>
        <taxon>Stylosanthes</taxon>
    </lineage>
</organism>
<reference evidence="1 2" key="1">
    <citation type="journal article" date="2023" name="Plants (Basel)">
        <title>Bridging the Gap: Combining Genomics and Transcriptomics Approaches to Understand Stylosanthes scabra, an Orphan Legume from the Brazilian Caatinga.</title>
        <authorList>
            <person name="Ferreira-Neto J.R.C."/>
            <person name="da Silva M.D."/>
            <person name="Binneck E."/>
            <person name="de Melo N.F."/>
            <person name="da Silva R.H."/>
            <person name="de Melo A.L.T.M."/>
            <person name="Pandolfi V."/>
            <person name="Bustamante F.O."/>
            <person name="Brasileiro-Vidal A.C."/>
            <person name="Benko-Iseppon A.M."/>
        </authorList>
    </citation>
    <scope>NUCLEOTIDE SEQUENCE [LARGE SCALE GENOMIC DNA]</scope>
    <source>
        <tissue evidence="1">Leaves</tissue>
    </source>
</reference>
<name>A0ABU6SX44_9FABA</name>
<comment type="caution">
    <text evidence="1">The sequence shown here is derived from an EMBL/GenBank/DDBJ whole genome shotgun (WGS) entry which is preliminary data.</text>
</comment>
<protein>
    <submittedName>
        <fullName evidence="1">Uncharacterized protein</fullName>
    </submittedName>
</protein>
<proteinExistence type="predicted"/>
<keyword evidence="2" id="KW-1185">Reference proteome</keyword>
<feature type="non-terminal residue" evidence="1">
    <location>
        <position position="57"/>
    </location>
</feature>
<gene>
    <name evidence="1" type="ORF">PIB30_091962</name>
</gene>
<evidence type="ECO:0000313" key="2">
    <source>
        <dbReference type="Proteomes" id="UP001341840"/>
    </source>
</evidence>
<dbReference type="EMBL" id="JASCZI010062283">
    <property type="protein sequence ID" value="MED6140313.1"/>
    <property type="molecule type" value="Genomic_DNA"/>
</dbReference>
<accession>A0ABU6SX44</accession>
<evidence type="ECO:0000313" key="1">
    <source>
        <dbReference type="EMBL" id="MED6140313.1"/>
    </source>
</evidence>